<dbReference type="SUPFAM" id="SSF51735">
    <property type="entry name" value="NAD(P)-binding Rossmann-fold domains"/>
    <property type="match status" value="1"/>
</dbReference>
<evidence type="ECO:0000256" key="1">
    <source>
        <dbReference type="ARBA" id="ARBA00023002"/>
    </source>
</evidence>
<dbReference type="AlphaFoldDB" id="A0A8J3WJC2"/>
<protein>
    <recommendedName>
        <fullName evidence="4">SDR family NAD(P)-dependent oxidoreductase</fullName>
    </recommendedName>
</protein>
<comment type="caution">
    <text evidence="2">The sequence shown here is derived from an EMBL/GenBank/DDBJ whole genome shotgun (WGS) entry which is preliminary data.</text>
</comment>
<evidence type="ECO:0000313" key="2">
    <source>
        <dbReference type="EMBL" id="GIH90542.1"/>
    </source>
</evidence>
<keyword evidence="3" id="KW-1185">Reference proteome</keyword>
<dbReference type="InterPro" id="IPR052228">
    <property type="entry name" value="Sec_Metab_Biosynth_Oxidored"/>
</dbReference>
<dbReference type="PANTHER" id="PTHR47534:SF3">
    <property type="entry name" value="ALCOHOL DEHYDROGENASE-LIKE C-TERMINAL DOMAIN-CONTAINING PROTEIN"/>
    <property type="match status" value="1"/>
</dbReference>
<name>A0A8J3WJC2_9ACTN</name>
<evidence type="ECO:0000313" key="3">
    <source>
        <dbReference type="Proteomes" id="UP000619788"/>
    </source>
</evidence>
<reference evidence="2 3" key="1">
    <citation type="submission" date="2021-01" db="EMBL/GenBank/DDBJ databases">
        <title>Whole genome shotgun sequence of Planobispora siamensis NBRC 107568.</title>
        <authorList>
            <person name="Komaki H."/>
            <person name="Tamura T."/>
        </authorList>
    </citation>
    <scope>NUCLEOTIDE SEQUENCE [LARGE SCALE GENOMIC DNA]</scope>
    <source>
        <strain evidence="2 3">NBRC 107568</strain>
    </source>
</reference>
<dbReference type="EMBL" id="BOOJ01000012">
    <property type="protein sequence ID" value="GIH90542.1"/>
    <property type="molecule type" value="Genomic_DNA"/>
</dbReference>
<sequence>MGRTIVITGGTRGIGRALARHCANLGDQVVAVGSSEEGGGRLREEVPEARFVRADLSSLRQTRDLVERLSAEYPAIDALVLSAFRFNPARVVTEEGFEHTFALYVINRWLMAHGLRGPLENAPTPVIINLCGAGQSGRIRWDDLQLKDRYRALAATVQGARASELLGTAYASERTKYVLYNPVFVATGLHEPFKQPLRGLVRVASALFAQPVAKAVPPIAALIDRPPTEPLTIWKKGKPIDLAVDPDEARRFEETVRTLVRSVLV</sequence>
<dbReference type="InterPro" id="IPR036291">
    <property type="entry name" value="NAD(P)-bd_dom_sf"/>
</dbReference>
<dbReference type="Gene3D" id="3.40.50.720">
    <property type="entry name" value="NAD(P)-binding Rossmann-like Domain"/>
    <property type="match status" value="1"/>
</dbReference>
<accession>A0A8J3WJC2</accession>
<dbReference type="Pfam" id="PF00106">
    <property type="entry name" value="adh_short"/>
    <property type="match status" value="1"/>
</dbReference>
<dbReference type="InterPro" id="IPR002347">
    <property type="entry name" value="SDR_fam"/>
</dbReference>
<dbReference type="PANTHER" id="PTHR47534">
    <property type="entry name" value="YALI0E05731P"/>
    <property type="match status" value="1"/>
</dbReference>
<dbReference type="Proteomes" id="UP000619788">
    <property type="component" value="Unassembled WGS sequence"/>
</dbReference>
<keyword evidence="1" id="KW-0560">Oxidoreductase</keyword>
<evidence type="ECO:0008006" key="4">
    <source>
        <dbReference type="Google" id="ProtNLM"/>
    </source>
</evidence>
<proteinExistence type="predicted"/>
<dbReference type="GO" id="GO:0016491">
    <property type="term" value="F:oxidoreductase activity"/>
    <property type="evidence" value="ECO:0007669"/>
    <property type="project" value="UniProtKB-KW"/>
</dbReference>
<dbReference type="RefSeq" id="WP_204062895.1">
    <property type="nucleotide sequence ID" value="NZ_BOOJ01000012.1"/>
</dbReference>
<organism evidence="2 3">
    <name type="scientific">Planobispora siamensis</name>
    <dbReference type="NCBI Taxonomy" id="936338"/>
    <lineage>
        <taxon>Bacteria</taxon>
        <taxon>Bacillati</taxon>
        <taxon>Actinomycetota</taxon>
        <taxon>Actinomycetes</taxon>
        <taxon>Streptosporangiales</taxon>
        <taxon>Streptosporangiaceae</taxon>
        <taxon>Planobispora</taxon>
    </lineage>
</organism>
<gene>
    <name evidence="2" type="ORF">Psi01_11720</name>
</gene>